<keyword evidence="3 5" id="KW-1133">Transmembrane helix</keyword>
<keyword evidence="4 5" id="KW-0472">Membrane</keyword>
<feature type="transmembrane region" description="Helical" evidence="5">
    <location>
        <begin position="74"/>
        <end position="91"/>
    </location>
</feature>
<dbReference type="Proteomes" id="UP001606099">
    <property type="component" value="Unassembled WGS sequence"/>
</dbReference>
<accession>A0ABW7FUF7</accession>
<feature type="transmembrane region" description="Helical" evidence="5">
    <location>
        <begin position="370"/>
        <end position="388"/>
    </location>
</feature>
<organism evidence="7 8">
    <name type="scientific">Roseateles rivi</name>
    <dbReference type="NCBI Taxonomy" id="3299028"/>
    <lineage>
        <taxon>Bacteria</taxon>
        <taxon>Pseudomonadati</taxon>
        <taxon>Pseudomonadota</taxon>
        <taxon>Betaproteobacteria</taxon>
        <taxon>Burkholderiales</taxon>
        <taxon>Sphaerotilaceae</taxon>
        <taxon>Roseateles</taxon>
    </lineage>
</organism>
<dbReference type="GO" id="GO:0016874">
    <property type="term" value="F:ligase activity"/>
    <property type="evidence" value="ECO:0007669"/>
    <property type="project" value="UniProtKB-KW"/>
</dbReference>
<keyword evidence="8" id="KW-1185">Reference proteome</keyword>
<dbReference type="PANTHER" id="PTHR37422">
    <property type="entry name" value="TEICHURONIC ACID BIOSYNTHESIS PROTEIN TUAE"/>
    <property type="match status" value="1"/>
</dbReference>
<keyword evidence="7" id="KW-0436">Ligase</keyword>
<feature type="transmembrane region" description="Helical" evidence="5">
    <location>
        <begin position="342"/>
        <end position="364"/>
    </location>
</feature>
<evidence type="ECO:0000256" key="3">
    <source>
        <dbReference type="ARBA" id="ARBA00022989"/>
    </source>
</evidence>
<evidence type="ECO:0000313" key="7">
    <source>
        <dbReference type="EMBL" id="MFG6447962.1"/>
    </source>
</evidence>
<feature type="transmembrane region" description="Helical" evidence="5">
    <location>
        <begin position="103"/>
        <end position="123"/>
    </location>
</feature>
<sequence>MLTQPALALWPGSPQDMARLLQVWLFAAAAAALLLGAWRGGVTRPAGLWALWMLGWGGASVWAAAQPWAAAREAGLFLGMAALALAVRQFMQASPQAARALAWLLVGSSALYGVLYVLVSVLALAQGNFLSEEMAMGYANPRHLNHVQTLLLPVLAALTLQSEQRLARAAQVALALQCVVLSSCQGRATFLSLASVTALLLWQWRFLPARAMLLALRPLLVSALVGVVVAALLYGLWGGLIAHQSYRYAPLSDPSSLGTRWRLCADALMQFSISPILGVGPMHLAANTGLPAAHPHNAYVQLLTEWGIFWALGAGILFLSMARRAYGVLANPATPAGVGEGLALGAAAAFLASLVDACFSGNWVMPQSQTLLAVLLGVLAAQGAAAPAPSRSPAWPARILCGCLLLGLLAQALVTAQEWHPNGPTLHGAPSLAREKLQPRFWVDGNI</sequence>
<gene>
    <name evidence="7" type="ORF">ACG0Z6_06835</name>
</gene>
<dbReference type="EMBL" id="JBIGHZ010000002">
    <property type="protein sequence ID" value="MFG6447962.1"/>
    <property type="molecule type" value="Genomic_DNA"/>
</dbReference>
<dbReference type="InterPro" id="IPR007016">
    <property type="entry name" value="O-antigen_ligase-rel_domated"/>
</dbReference>
<feature type="domain" description="O-antigen ligase-related" evidence="6">
    <location>
        <begin position="174"/>
        <end position="309"/>
    </location>
</feature>
<dbReference type="PANTHER" id="PTHR37422:SF13">
    <property type="entry name" value="LIPOPOLYSACCHARIDE BIOSYNTHESIS PROTEIN PA4999-RELATED"/>
    <property type="match status" value="1"/>
</dbReference>
<protein>
    <submittedName>
        <fullName evidence="7">O-antigen ligase family protein</fullName>
    </submittedName>
</protein>
<evidence type="ECO:0000256" key="5">
    <source>
        <dbReference type="SAM" id="Phobius"/>
    </source>
</evidence>
<feature type="transmembrane region" description="Helical" evidence="5">
    <location>
        <begin position="298"/>
        <end position="321"/>
    </location>
</feature>
<reference evidence="7 8" key="1">
    <citation type="submission" date="2024-08" db="EMBL/GenBank/DDBJ databases">
        <authorList>
            <person name="Lu H."/>
        </authorList>
    </citation>
    <scope>NUCLEOTIDE SEQUENCE [LARGE SCALE GENOMIC DNA]</scope>
    <source>
        <strain evidence="7 8">BYS180W</strain>
    </source>
</reference>
<evidence type="ECO:0000256" key="2">
    <source>
        <dbReference type="ARBA" id="ARBA00022692"/>
    </source>
</evidence>
<feature type="transmembrane region" description="Helical" evidence="5">
    <location>
        <begin position="172"/>
        <end position="199"/>
    </location>
</feature>
<feature type="transmembrane region" description="Helical" evidence="5">
    <location>
        <begin position="20"/>
        <end position="38"/>
    </location>
</feature>
<comment type="subcellular location">
    <subcellularLocation>
        <location evidence="1">Membrane</location>
        <topology evidence="1">Multi-pass membrane protein</topology>
    </subcellularLocation>
</comment>
<dbReference type="RefSeq" id="WP_394459802.1">
    <property type="nucleotide sequence ID" value="NZ_JBIGHZ010000002.1"/>
</dbReference>
<evidence type="ECO:0000256" key="1">
    <source>
        <dbReference type="ARBA" id="ARBA00004141"/>
    </source>
</evidence>
<comment type="caution">
    <text evidence="7">The sequence shown here is derived from an EMBL/GenBank/DDBJ whole genome shotgun (WGS) entry which is preliminary data.</text>
</comment>
<evidence type="ECO:0000256" key="4">
    <source>
        <dbReference type="ARBA" id="ARBA00023136"/>
    </source>
</evidence>
<proteinExistence type="predicted"/>
<evidence type="ECO:0000313" key="8">
    <source>
        <dbReference type="Proteomes" id="UP001606099"/>
    </source>
</evidence>
<evidence type="ECO:0000259" key="6">
    <source>
        <dbReference type="Pfam" id="PF04932"/>
    </source>
</evidence>
<name>A0ABW7FUF7_9BURK</name>
<dbReference type="Pfam" id="PF04932">
    <property type="entry name" value="Wzy_C"/>
    <property type="match status" value="1"/>
</dbReference>
<dbReference type="InterPro" id="IPR051533">
    <property type="entry name" value="WaaL-like"/>
</dbReference>
<feature type="transmembrane region" description="Helical" evidence="5">
    <location>
        <begin position="50"/>
        <end position="68"/>
    </location>
</feature>
<keyword evidence="2 5" id="KW-0812">Transmembrane</keyword>
<feature type="transmembrane region" description="Helical" evidence="5">
    <location>
        <begin position="219"/>
        <end position="242"/>
    </location>
</feature>
<feature type="transmembrane region" description="Helical" evidence="5">
    <location>
        <begin position="395"/>
        <end position="414"/>
    </location>
</feature>